<feature type="domain" description="Endonuclease/exonuclease/phosphatase" evidence="11">
    <location>
        <begin position="68"/>
        <end position="323"/>
    </location>
</feature>
<evidence type="ECO:0000256" key="5">
    <source>
        <dbReference type="ARBA" id="ARBA00022723"/>
    </source>
</evidence>
<dbReference type="AlphaFoldDB" id="A0AAJ0DEE5"/>
<comment type="cofactor">
    <cofactor evidence="1">
        <name>Mn(2+)</name>
        <dbReference type="ChEBI" id="CHEBI:29035"/>
    </cofactor>
</comment>
<evidence type="ECO:0000256" key="6">
    <source>
        <dbReference type="ARBA" id="ARBA00022763"/>
    </source>
</evidence>
<dbReference type="CDD" id="cd09080">
    <property type="entry name" value="TDP2"/>
    <property type="match status" value="1"/>
</dbReference>
<keyword evidence="9" id="KW-0234">DNA repair</keyword>
<comment type="cofactor">
    <cofactor evidence="2">
        <name>Mg(2+)</name>
        <dbReference type="ChEBI" id="CHEBI:18420"/>
    </cofactor>
</comment>
<dbReference type="InterPro" id="IPR051547">
    <property type="entry name" value="TDP2-like"/>
</dbReference>
<keyword evidence="10" id="KW-0539">Nucleus</keyword>
<dbReference type="InterPro" id="IPR036691">
    <property type="entry name" value="Endo/exonu/phosph_ase_sf"/>
</dbReference>
<comment type="caution">
    <text evidence="12">The sequence shown here is derived from an EMBL/GenBank/DDBJ whole genome shotgun (WGS) entry which is preliminary data.</text>
</comment>
<protein>
    <recommendedName>
        <fullName evidence="11">Endonuclease/exonuclease/phosphatase domain-containing protein</fullName>
    </recommendedName>
</protein>
<evidence type="ECO:0000256" key="10">
    <source>
        <dbReference type="ARBA" id="ARBA00023242"/>
    </source>
</evidence>
<dbReference type="PANTHER" id="PTHR15822">
    <property type="entry name" value="TRAF AND TNF RECEPTOR-ASSOCIATED PROTEIN"/>
    <property type="match status" value="1"/>
</dbReference>
<dbReference type="Proteomes" id="UP001271007">
    <property type="component" value="Unassembled WGS sequence"/>
</dbReference>
<keyword evidence="8" id="KW-0460">Magnesium</keyword>
<evidence type="ECO:0000256" key="3">
    <source>
        <dbReference type="ARBA" id="ARBA00004322"/>
    </source>
</evidence>
<evidence type="ECO:0000256" key="7">
    <source>
        <dbReference type="ARBA" id="ARBA00022801"/>
    </source>
</evidence>
<evidence type="ECO:0000256" key="4">
    <source>
        <dbReference type="ARBA" id="ARBA00022722"/>
    </source>
</evidence>
<reference evidence="12" key="1">
    <citation type="submission" date="2023-04" db="EMBL/GenBank/DDBJ databases">
        <title>Black Yeasts Isolated from many extreme environments.</title>
        <authorList>
            <person name="Coleine C."/>
            <person name="Stajich J.E."/>
            <person name="Selbmann L."/>
        </authorList>
    </citation>
    <scope>NUCLEOTIDE SEQUENCE</scope>
    <source>
        <strain evidence="12">CCFEE 5312</strain>
    </source>
</reference>
<dbReference type="GO" id="GO:0070260">
    <property type="term" value="F:5'-tyrosyl-DNA phosphodiesterase activity"/>
    <property type="evidence" value="ECO:0007669"/>
    <property type="project" value="TreeGrafter"/>
</dbReference>
<dbReference type="SUPFAM" id="SSF56219">
    <property type="entry name" value="DNase I-like"/>
    <property type="match status" value="1"/>
</dbReference>
<keyword evidence="7" id="KW-0378">Hydrolase</keyword>
<evidence type="ECO:0000256" key="9">
    <source>
        <dbReference type="ARBA" id="ARBA00023204"/>
    </source>
</evidence>
<dbReference type="Pfam" id="PF03372">
    <property type="entry name" value="Exo_endo_phos"/>
    <property type="match status" value="1"/>
</dbReference>
<sequence>MDQLVEESIKTAEAKVRTNVPWNYDEPAKQAWHGYSTEDRRWQSIEQGNSTTAATSDGASVSKLALYSWNIDFMLPFADSRMTAAIRHLESLVTKLDEATASVVFLQECVASDLELLANDSWVREHFALTDLGLENWQSGHYGTVTLVCKRLPIASCFRVHYSETRMQRDGLFVDVLLQQKTVRLCNTHLESLAFEPARRPPQMKLVAEYMKDSGVHGAAVAGDFNAIQDFDRKLHEDNGLKDAFLELGGDEYDVEGGHTWGQQAASNKREQFGTTRMDKVFLVGGLRCTRFERFGAGVELEREDERTRIVDLGFDRPWITDHLGVMAVFEVDVD</sequence>
<accession>A0AAJ0DEE5</accession>
<dbReference type="Gene3D" id="3.60.10.10">
    <property type="entry name" value="Endonuclease/exonuclease/phosphatase"/>
    <property type="match status" value="1"/>
</dbReference>
<keyword evidence="4" id="KW-0540">Nuclease</keyword>
<evidence type="ECO:0000256" key="8">
    <source>
        <dbReference type="ARBA" id="ARBA00022842"/>
    </source>
</evidence>
<evidence type="ECO:0000256" key="1">
    <source>
        <dbReference type="ARBA" id="ARBA00001936"/>
    </source>
</evidence>
<dbReference type="GO" id="GO:0006302">
    <property type="term" value="P:double-strand break repair"/>
    <property type="evidence" value="ECO:0007669"/>
    <property type="project" value="TreeGrafter"/>
</dbReference>
<keyword evidence="13" id="KW-1185">Reference proteome</keyword>
<dbReference type="PANTHER" id="PTHR15822:SF4">
    <property type="entry name" value="TYROSYL-DNA PHOSPHODIESTERASE 2"/>
    <property type="match status" value="1"/>
</dbReference>
<evidence type="ECO:0000313" key="12">
    <source>
        <dbReference type="EMBL" id="KAK3048581.1"/>
    </source>
</evidence>
<organism evidence="12 13">
    <name type="scientific">Extremus antarcticus</name>
    <dbReference type="NCBI Taxonomy" id="702011"/>
    <lineage>
        <taxon>Eukaryota</taxon>
        <taxon>Fungi</taxon>
        <taxon>Dikarya</taxon>
        <taxon>Ascomycota</taxon>
        <taxon>Pezizomycotina</taxon>
        <taxon>Dothideomycetes</taxon>
        <taxon>Dothideomycetidae</taxon>
        <taxon>Mycosphaerellales</taxon>
        <taxon>Extremaceae</taxon>
        <taxon>Extremus</taxon>
    </lineage>
</organism>
<dbReference type="EMBL" id="JAWDJX010000047">
    <property type="protein sequence ID" value="KAK3048581.1"/>
    <property type="molecule type" value="Genomic_DNA"/>
</dbReference>
<dbReference type="GO" id="GO:0005737">
    <property type="term" value="C:cytoplasm"/>
    <property type="evidence" value="ECO:0007669"/>
    <property type="project" value="TreeGrafter"/>
</dbReference>
<dbReference type="GO" id="GO:0003697">
    <property type="term" value="F:single-stranded DNA binding"/>
    <property type="evidence" value="ECO:0007669"/>
    <property type="project" value="TreeGrafter"/>
</dbReference>
<evidence type="ECO:0000256" key="2">
    <source>
        <dbReference type="ARBA" id="ARBA00001946"/>
    </source>
</evidence>
<keyword evidence="5" id="KW-0479">Metal-binding</keyword>
<comment type="subcellular location">
    <subcellularLocation>
        <location evidence="3">Nucleus</location>
        <location evidence="3">PML body</location>
    </subcellularLocation>
</comment>
<proteinExistence type="predicted"/>
<dbReference type="GO" id="GO:0046872">
    <property type="term" value="F:metal ion binding"/>
    <property type="evidence" value="ECO:0007669"/>
    <property type="project" value="UniProtKB-KW"/>
</dbReference>
<evidence type="ECO:0000313" key="13">
    <source>
        <dbReference type="Proteomes" id="UP001271007"/>
    </source>
</evidence>
<evidence type="ECO:0000259" key="11">
    <source>
        <dbReference type="Pfam" id="PF03372"/>
    </source>
</evidence>
<gene>
    <name evidence="12" type="ORF">LTR09_010076</name>
</gene>
<dbReference type="InterPro" id="IPR005135">
    <property type="entry name" value="Endo/exonuclease/phosphatase"/>
</dbReference>
<keyword evidence="6" id="KW-0227">DNA damage</keyword>
<dbReference type="GO" id="GO:0004518">
    <property type="term" value="F:nuclease activity"/>
    <property type="evidence" value="ECO:0007669"/>
    <property type="project" value="UniProtKB-KW"/>
</dbReference>
<name>A0AAJ0DEE5_9PEZI</name>